<keyword evidence="6" id="KW-0256">Endoplasmic reticulum</keyword>
<dbReference type="AlphaFoldDB" id="A0AAJ5Z4H8"/>
<dbReference type="GO" id="GO:0042765">
    <property type="term" value="C:GPI-anchor transamidase complex"/>
    <property type="evidence" value="ECO:0007669"/>
    <property type="project" value="InterPro"/>
</dbReference>
<protein>
    <submittedName>
        <fullName evidence="12">GPI transamidase component</fullName>
    </submittedName>
</protein>
<evidence type="ECO:0000256" key="7">
    <source>
        <dbReference type="ARBA" id="ARBA00022989"/>
    </source>
</evidence>
<dbReference type="PANTHER" id="PTHR21072">
    <property type="entry name" value="GPI TRANSAMIDASE COMPONENT PIG-S"/>
    <property type="match status" value="1"/>
</dbReference>
<evidence type="ECO:0000313" key="13">
    <source>
        <dbReference type="Proteomes" id="UP001217582"/>
    </source>
</evidence>
<evidence type="ECO:0000313" key="12">
    <source>
        <dbReference type="EMBL" id="WFD16818.1"/>
    </source>
</evidence>
<evidence type="ECO:0000256" key="3">
    <source>
        <dbReference type="ARBA" id="ARBA00005316"/>
    </source>
</evidence>
<sequence>MGGAADASFQRTSLHVRILASIVCVIAACVPAWWMLTTIERLPLPAEEVRALETRGACPIRTAWAVVVPTNECESVRQELQRHSMCVDWRVEGTHCVAGAASATSTYRVPDANVSAHLAPLLRRAETDSVSVPYARKIRVVFSLLQEDASVGRALHGWDLTHALHNISAYEALAPLARTVRALERVYDIQLESQVQWYAPLELEPQRHGAGHDAFYTVSMQDARVFVNAEQWRLDSYGTADLSPATEVRTLQFVLFVPSVHAPLYLDAETLHQQPAWLLPQWGGVVVWNGAHEGEHVSLEALQEPMSRFAEQLRALLGLERGRDVGMAVEGLVWRRTLEMARSAVETLGSIVRLVTKIPNLGVNAQVRDATLAAIESLAACDPQQADAALHHATQAHTHASRAFYDPSMLATLYFPSEHTFAVYTPLFGPLFMPLALEAHDLERVLALSQAEAQRAPQTDTAPSPPATESSSKGGAQAVAPHASEPGKAHARKRFFGKPLRTLLVSDRTSRMPGLGRRVRLPPLHPHRRPPPPKRPRLPTKDAPPPKEGSDAEEEENGEPEPDYENEGFL</sequence>
<keyword evidence="4" id="KW-0337">GPI-anchor biosynthesis</keyword>
<name>A0AAJ5Z4H8_9BASI</name>
<proteinExistence type="inferred from homology"/>
<evidence type="ECO:0000256" key="1">
    <source>
        <dbReference type="ARBA" id="ARBA00004477"/>
    </source>
</evidence>
<reference evidence="12 13" key="1">
    <citation type="submission" date="2023-03" db="EMBL/GenBank/DDBJ databases">
        <title>Mating type loci evolution in Malassezia.</title>
        <authorList>
            <person name="Coelho M.A."/>
        </authorList>
    </citation>
    <scope>NUCLEOTIDE SEQUENCE [LARGE SCALE GENOMIC DNA]</scope>
    <source>
        <strain evidence="12 13">CBS 13387</strain>
    </source>
</reference>
<evidence type="ECO:0000256" key="2">
    <source>
        <dbReference type="ARBA" id="ARBA00004687"/>
    </source>
</evidence>
<evidence type="ECO:0000256" key="9">
    <source>
        <dbReference type="ARBA" id="ARBA00023180"/>
    </source>
</evidence>
<evidence type="ECO:0000256" key="10">
    <source>
        <dbReference type="SAM" id="MobiDB-lite"/>
    </source>
</evidence>
<keyword evidence="9" id="KW-0325">Glycoprotein</keyword>
<feature type="compositionally biased region" description="Acidic residues" evidence="10">
    <location>
        <begin position="551"/>
        <end position="570"/>
    </location>
</feature>
<dbReference type="Pfam" id="PF10510">
    <property type="entry name" value="PIG-S"/>
    <property type="match status" value="2"/>
</dbReference>
<dbReference type="PANTHER" id="PTHR21072:SF13">
    <property type="entry name" value="GPI TRANSAMIDASE COMPONENT PIG-S"/>
    <property type="match status" value="1"/>
</dbReference>
<comment type="subcellular location">
    <subcellularLocation>
        <location evidence="1">Endoplasmic reticulum membrane</location>
        <topology evidence="1">Multi-pass membrane protein</topology>
    </subcellularLocation>
</comment>
<evidence type="ECO:0000256" key="4">
    <source>
        <dbReference type="ARBA" id="ARBA00022502"/>
    </source>
</evidence>
<dbReference type="GO" id="GO:0016255">
    <property type="term" value="P:attachment of GPI anchor to protein"/>
    <property type="evidence" value="ECO:0007669"/>
    <property type="project" value="InterPro"/>
</dbReference>
<dbReference type="InterPro" id="IPR019540">
    <property type="entry name" value="PtdIno-glycan_biosynth_class_S"/>
</dbReference>
<keyword evidence="7 11" id="KW-1133">Transmembrane helix</keyword>
<keyword evidence="8 11" id="KW-0472">Membrane</keyword>
<evidence type="ECO:0000256" key="6">
    <source>
        <dbReference type="ARBA" id="ARBA00022824"/>
    </source>
</evidence>
<keyword evidence="13" id="KW-1185">Reference proteome</keyword>
<evidence type="ECO:0000256" key="11">
    <source>
        <dbReference type="SAM" id="Phobius"/>
    </source>
</evidence>
<dbReference type="GO" id="GO:0006506">
    <property type="term" value="P:GPI anchor biosynthetic process"/>
    <property type="evidence" value="ECO:0007669"/>
    <property type="project" value="UniProtKB-KW"/>
</dbReference>
<comment type="similarity">
    <text evidence="3">Belongs to the PIGS family.</text>
</comment>
<comment type="pathway">
    <text evidence="2">Glycolipid biosynthesis; glycosylphosphatidylinositol-anchor biosynthesis.</text>
</comment>
<feature type="region of interest" description="Disordered" evidence="10">
    <location>
        <begin position="451"/>
        <end position="570"/>
    </location>
</feature>
<keyword evidence="5 11" id="KW-0812">Transmembrane</keyword>
<feature type="compositionally biased region" description="Basic residues" evidence="10">
    <location>
        <begin position="517"/>
        <end position="538"/>
    </location>
</feature>
<gene>
    <name evidence="12" type="primary">GPI17</name>
    <name evidence="12" type="ORF">MARU1_002861</name>
</gene>
<feature type="transmembrane region" description="Helical" evidence="11">
    <location>
        <begin position="18"/>
        <end position="36"/>
    </location>
</feature>
<dbReference type="EMBL" id="CP119920">
    <property type="protein sequence ID" value="WFD16818.1"/>
    <property type="molecule type" value="Genomic_DNA"/>
</dbReference>
<organism evidence="12 13">
    <name type="scientific">Malassezia arunalokei</name>
    <dbReference type="NCBI Taxonomy" id="1514897"/>
    <lineage>
        <taxon>Eukaryota</taxon>
        <taxon>Fungi</taxon>
        <taxon>Dikarya</taxon>
        <taxon>Basidiomycota</taxon>
        <taxon>Ustilaginomycotina</taxon>
        <taxon>Malasseziomycetes</taxon>
        <taxon>Malasseziales</taxon>
        <taxon>Malasseziaceae</taxon>
        <taxon>Malassezia</taxon>
    </lineage>
</organism>
<evidence type="ECO:0000256" key="5">
    <source>
        <dbReference type="ARBA" id="ARBA00022692"/>
    </source>
</evidence>
<evidence type="ECO:0000256" key="8">
    <source>
        <dbReference type="ARBA" id="ARBA00023136"/>
    </source>
</evidence>
<dbReference type="Proteomes" id="UP001217582">
    <property type="component" value="Chromosome 5"/>
</dbReference>
<accession>A0AAJ5Z4H8</accession>